<dbReference type="EC" id="1.15.1.1" evidence="6"/>
<feature type="domain" description="Superoxide dismutase copper/zinc binding" evidence="14">
    <location>
        <begin position="20"/>
        <end position="134"/>
    </location>
</feature>
<comment type="cofactor">
    <cofactor evidence="2">
        <name>Zn(2+)</name>
        <dbReference type="ChEBI" id="CHEBI:29105"/>
    </cofactor>
</comment>
<evidence type="ECO:0000256" key="3">
    <source>
        <dbReference type="ARBA" id="ARBA00004229"/>
    </source>
</evidence>
<evidence type="ECO:0000256" key="2">
    <source>
        <dbReference type="ARBA" id="ARBA00001947"/>
    </source>
</evidence>
<dbReference type="PANTHER" id="PTHR10003">
    <property type="entry name" value="SUPEROXIDE DISMUTASE CU-ZN -RELATED"/>
    <property type="match status" value="1"/>
</dbReference>
<dbReference type="InterPro" id="IPR018152">
    <property type="entry name" value="SOD_Cu/Zn_BS"/>
</dbReference>
<evidence type="ECO:0000259" key="14">
    <source>
        <dbReference type="Pfam" id="PF00080"/>
    </source>
</evidence>
<dbReference type="GO" id="GO:0004784">
    <property type="term" value="F:superoxide dismutase activity"/>
    <property type="evidence" value="ECO:0007669"/>
    <property type="project" value="UniProtKB-EC"/>
</dbReference>
<dbReference type="InterPro" id="IPR001424">
    <property type="entry name" value="SOD_Cu_Zn_dom"/>
</dbReference>
<keyword evidence="9" id="KW-0049">Antioxidant</keyword>
<evidence type="ECO:0000256" key="13">
    <source>
        <dbReference type="ARBA" id="ARBA00049204"/>
    </source>
</evidence>
<evidence type="ECO:0000313" key="15">
    <source>
        <dbReference type="EMBL" id="QCD94230.1"/>
    </source>
</evidence>
<dbReference type="FunFam" id="2.60.40.200:FF:000003">
    <property type="entry name" value="Superoxide dismutase [Cu-Zn], chloroplastic"/>
    <property type="match status" value="1"/>
</dbReference>
<comment type="similarity">
    <text evidence="4">Belongs to the Cu-Zn superoxide dismutase family.</text>
</comment>
<keyword evidence="11" id="KW-0186">Copper</keyword>
<evidence type="ECO:0000256" key="6">
    <source>
        <dbReference type="ARBA" id="ARBA00012682"/>
    </source>
</evidence>
<evidence type="ECO:0000256" key="7">
    <source>
        <dbReference type="ARBA" id="ARBA00022723"/>
    </source>
</evidence>
<evidence type="ECO:0000256" key="4">
    <source>
        <dbReference type="ARBA" id="ARBA00010457"/>
    </source>
</evidence>
<dbReference type="Pfam" id="PF00080">
    <property type="entry name" value="Sod_Cu"/>
    <property type="match status" value="1"/>
</dbReference>
<evidence type="ECO:0000256" key="9">
    <source>
        <dbReference type="ARBA" id="ARBA00022862"/>
    </source>
</evidence>
<keyword evidence="16" id="KW-1185">Reference proteome</keyword>
<evidence type="ECO:0000256" key="8">
    <source>
        <dbReference type="ARBA" id="ARBA00022833"/>
    </source>
</evidence>
<comment type="cofactor">
    <cofactor evidence="1">
        <name>Cu cation</name>
        <dbReference type="ChEBI" id="CHEBI:23378"/>
    </cofactor>
</comment>
<dbReference type="PRINTS" id="PR00068">
    <property type="entry name" value="CUZNDISMTASE"/>
</dbReference>
<keyword evidence="12" id="KW-1015">Disulfide bond</keyword>
<dbReference type="GO" id="GO:0009507">
    <property type="term" value="C:chloroplast"/>
    <property type="evidence" value="ECO:0007669"/>
    <property type="project" value="UniProtKB-SubCell"/>
</dbReference>
<evidence type="ECO:0000313" key="16">
    <source>
        <dbReference type="Proteomes" id="UP000501690"/>
    </source>
</evidence>
<comment type="subcellular location">
    <subcellularLocation>
        <location evidence="3">Plastid</location>
        <location evidence="3">Chloroplast</location>
    </subcellularLocation>
</comment>
<accession>A0A4D6M062</accession>
<dbReference type="EMBL" id="CP039349">
    <property type="protein sequence ID" value="QCD94230.1"/>
    <property type="molecule type" value="Genomic_DNA"/>
</dbReference>
<organism evidence="15 16">
    <name type="scientific">Vigna unguiculata</name>
    <name type="common">Cowpea</name>
    <dbReference type="NCBI Taxonomy" id="3917"/>
    <lineage>
        <taxon>Eukaryota</taxon>
        <taxon>Viridiplantae</taxon>
        <taxon>Streptophyta</taxon>
        <taxon>Embryophyta</taxon>
        <taxon>Tracheophyta</taxon>
        <taxon>Spermatophyta</taxon>
        <taxon>Magnoliopsida</taxon>
        <taxon>eudicotyledons</taxon>
        <taxon>Gunneridae</taxon>
        <taxon>Pentapetalae</taxon>
        <taxon>rosids</taxon>
        <taxon>fabids</taxon>
        <taxon>Fabales</taxon>
        <taxon>Fabaceae</taxon>
        <taxon>Papilionoideae</taxon>
        <taxon>50 kb inversion clade</taxon>
        <taxon>NPAAA clade</taxon>
        <taxon>indigoferoid/millettioid clade</taxon>
        <taxon>Phaseoleae</taxon>
        <taxon>Vigna</taxon>
    </lineage>
</organism>
<evidence type="ECO:0000256" key="10">
    <source>
        <dbReference type="ARBA" id="ARBA00023002"/>
    </source>
</evidence>
<evidence type="ECO:0000256" key="5">
    <source>
        <dbReference type="ARBA" id="ARBA00011881"/>
    </source>
</evidence>
<proteinExistence type="inferred from homology"/>
<gene>
    <name evidence="15" type="ORF">DEO72_LG5g2311</name>
</gene>
<protein>
    <recommendedName>
        <fullName evidence="6">superoxide dismutase</fullName>
        <ecNumber evidence="6">1.15.1.1</ecNumber>
    </recommendedName>
</protein>
<evidence type="ECO:0000256" key="11">
    <source>
        <dbReference type="ARBA" id="ARBA00023008"/>
    </source>
</evidence>
<keyword evidence="10" id="KW-0560">Oxidoreductase</keyword>
<dbReference type="InterPro" id="IPR024134">
    <property type="entry name" value="SOD_Cu/Zn_/chaperone"/>
</dbReference>
<reference evidence="15 16" key="1">
    <citation type="submission" date="2019-04" db="EMBL/GenBank/DDBJ databases">
        <title>An improved genome assembly and genetic linkage map for asparagus bean, Vigna unguiculata ssp. sesquipedialis.</title>
        <authorList>
            <person name="Xia Q."/>
            <person name="Zhang R."/>
            <person name="Dong Y."/>
        </authorList>
    </citation>
    <scope>NUCLEOTIDE SEQUENCE [LARGE SCALE GENOMIC DNA]</scope>
    <source>
        <tissue evidence="15">Leaf</tissue>
    </source>
</reference>
<keyword evidence="7" id="KW-0479">Metal-binding</keyword>
<dbReference type="PROSITE" id="PS00087">
    <property type="entry name" value="SOD_CU_ZN_1"/>
    <property type="match status" value="1"/>
</dbReference>
<dbReference type="SUPFAM" id="SSF49329">
    <property type="entry name" value="Cu,Zn superoxide dismutase-like"/>
    <property type="match status" value="1"/>
</dbReference>
<keyword evidence="8" id="KW-0862">Zinc</keyword>
<name>A0A4D6M062_VIGUN</name>
<dbReference type="GO" id="GO:0005507">
    <property type="term" value="F:copper ion binding"/>
    <property type="evidence" value="ECO:0007669"/>
    <property type="project" value="InterPro"/>
</dbReference>
<sequence length="178" mass="18957">MKAANGTPKGVALIIGDNNVRGSLQFLQHPNGTTHVTGRITGLSPGFHGFHIHAFGDTTNGCNSTGPHFNPLKKDHGAPSDDERHAGDLGNIVAGPDGVAEISIRDTQIPLTGVHSIIGRAVVVHADPDDLGKVLLKKYKGYKVKQVPFRNCYCKVITKDGYVANKDIRASELVGAFE</sequence>
<dbReference type="AlphaFoldDB" id="A0A4D6M062"/>
<dbReference type="CDD" id="cd00305">
    <property type="entry name" value="Cu-Zn_Superoxide_Dismutase"/>
    <property type="match status" value="1"/>
</dbReference>
<evidence type="ECO:0000256" key="1">
    <source>
        <dbReference type="ARBA" id="ARBA00001935"/>
    </source>
</evidence>
<comment type="catalytic activity">
    <reaction evidence="13">
        <text>2 superoxide + 2 H(+) = H2O2 + O2</text>
        <dbReference type="Rhea" id="RHEA:20696"/>
        <dbReference type="ChEBI" id="CHEBI:15378"/>
        <dbReference type="ChEBI" id="CHEBI:15379"/>
        <dbReference type="ChEBI" id="CHEBI:16240"/>
        <dbReference type="ChEBI" id="CHEBI:18421"/>
        <dbReference type="EC" id="1.15.1.1"/>
    </reaction>
</comment>
<dbReference type="Gene3D" id="2.60.40.200">
    <property type="entry name" value="Superoxide dismutase, copper/zinc binding domain"/>
    <property type="match status" value="1"/>
</dbReference>
<dbReference type="InterPro" id="IPR036423">
    <property type="entry name" value="SOD-like_Cu/Zn_dom_sf"/>
</dbReference>
<comment type="subunit">
    <text evidence="5">Homotetramer.</text>
</comment>
<evidence type="ECO:0000256" key="12">
    <source>
        <dbReference type="ARBA" id="ARBA00023157"/>
    </source>
</evidence>
<dbReference type="Proteomes" id="UP000501690">
    <property type="component" value="Linkage Group LG5"/>
</dbReference>